<evidence type="ECO:0000259" key="1">
    <source>
        <dbReference type="Pfam" id="PF15520"/>
    </source>
</evidence>
<protein>
    <recommendedName>
        <fullName evidence="1">Novel toxin 10 domain-containing protein</fullName>
    </recommendedName>
</protein>
<proteinExistence type="predicted"/>
<dbReference type="Proteomes" id="UP001155010">
    <property type="component" value="Unassembled WGS sequence"/>
</dbReference>
<evidence type="ECO:0000313" key="2">
    <source>
        <dbReference type="EMBL" id="MCS3953176.1"/>
    </source>
</evidence>
<reference evidence="2" key="1">
    <citation type="submission" date="2022-08" db="EMBL/GenBank/DDBJ databases">
        <title>Genomic Encyclopedia of Type Strains, Phase V (KMG-V): Genome sequencing to study the core and pangenomes of soil and plant-associated prokaryotes.</title>
        <authorList>
            <person name="Whitman W."/>
        </authorList>
    </citation>
    <scope>NUCLEOTIDE SEQUENCE</scope>
    <source>
        <strain evidence="2">SP2017</strain>
    </source>
</reference>
<dbReference type="Pfam" id="PF15520">
    <property type="entry name" value="Ntox10"/>
    <property type="match status" value="1"/>
</dbReference>
<name>A0A9X2UAW3_9BACT</name>
<dbReference type="AlphaFoldDB" id="A0A9X2UAW3"/>
<organism evidence="2 3">
    <name type="scientific">Salinibacter ruber</name>
    <dbReference type="NCBI Taxonomy" id="146919"/>
    <lineage>
        <taxon>Bacteria</taxon>
        <taxon>Pseudomonadati</taxon>
        <taxon>Rhodothermota</taxon>
        <taxon>Rhodothermia</taxon>
        <taxon>Rhodothermales</taxon>
        <taxon>Salinibacteraceae</taxon>
        <taxon>Salinibacter</taxon>
    </lineage>
</organism>
<comment type="caution">
    <text evidence="2">The sequence shown here is derived from an EMBL/GenBank/DDBJ whole genome shotgun (WGS) entry which is preliminary data.</text>
</comment>
<accession>A0A9X2UAW3</accession>
<sequence>MPIANPIPDRLARVVDADVLRLVRLGRPTAEDVFVTAAEDLAGYDTPDALAARLGIREQPAFYLITFRISEIEGHVASPVFREESQCFVGAGRTRGGAREFIIRNQLLPQNATVEIVA</sequence>
<gene>
    <name evidence="2" type="ORF">GGP83_003151</name>
</gene>
<dbReference type="InterPro" id="IPR029122">
    <property type="entry name" value="Ntox10"/>
</dbReference>
<evidence type="ECO:0000313" key="3">
    <source>
        <dbReference type="Proteomes" id="UP001155010"/>
    </source>
</evidence>
<dbReference type="RefSeq" id="WP_259082501.1">
    <property type="nucleotide sequence ID" value="NZ_JANUBB010000018.1"/>
</dbReference>
<feature type="domain" description="Novel toxin 10" evidence="1">
    <location>
        <begin position="3"/>
        <end position="117"/>
    </location>
</feature>
<dbReference type="EMBL" id="JANUBB010000018">
    <property type="protein sequence ID" value="MCS3953176.1"/>
    <property type="molecule type" value="Genomic_DNA"/>
</dbReference>